<dbReference type="Proteomes" id="UP000177693">
    <property type="component" value="Unassembled WGS sequence"/>
</dbReference>
<proteinExistence type="predicted"/>
<reference evidence="1 2" key="1">
    <citation type="journal article" date="2016" name="Nat. Commun.">
        <title>Thousands of microbial genomes shed light on interconnected biogeochemical processes in an aquifer system.</title>
        <authorList>
            <person name="Anantharaman K."/>
            <person name="Brown C.T."/>
            <person name="Hug L.A."/>
            <person name="Sharon I."/>
            <person name="Castelle C.J."/>
            <person name="Probst A.J."/>
            <person name="Thomas B.C."/>
            <person name="Singh A."/>
            <person name="Wilkins M.J."/>
            <person name="Karaoz U."/>
            <person name="Brodie E.L."/>
            <person name="Williams K.H."/>
            <person name="Hubbard S.S."/>
            <person name="Banfield J.F."/>
        </authorList>
    </citation>
    <scope>NUCLEOTIDE SEQUENCE [LARGE SCALE GENOMIC DNA]</scope>
</reference>
<protein>
    <submittedName>
        <fullName evidence="1">Uncharacterized protein</fullName>
    </submittedName>
</protein>
<dbReference type="EMBL" id="MFVL01000024">
    <property type="protein sequence ID" value="OGJ01027.1"/>
    <property type="molecule type" value="Genomic_DNA"/>
</dbReference>
<organism evidence="1 2">
    <name type="scientific">Candidatus Nomurabacteria bacterium RIFCSPLOWO2_02_FULL_40_67</name>
    <dbReference type="NCBI Taxonomy" id="1801787"/>
    <lineage>
        <taxon>Bacteria</taxon>
        <taxon>Candidatus Nomuraibacteriota</taxon>
    </lineage>
</organism>
<gene>
    <name evidence="1" type="ORF">A3I23_01845</name>
</gene>
<accession>A0A1F6Y3S3</accession>
<evidence type="ECO:0000313" key="2">
    <source>
        <dbReference type="Proteomes" id="UP000177693"/>
    </source>
</evidence>
<name>A0A1F6Y3S3_9BACT</name>
<sequence length="85" mass="9881">MFKIENKLKKAAQKRAKKEGITLSDFFQSATRSFIEGRLNVGLTGEDMQEDFEMYNSINYKKSIARARKSKKFYTSSQLYKKLGL</sequence>
<evidence type="ECO:0000313" key="1">
    <source>
        <dbReference type="EMBL" id="OGJ01027.1"/>
    </source>
</evidence>
<comment type="caution">
    <text evidence="1">The sequence shown here is derived from an EMBL/GenBank/DDBJ whole genome shotgun (WGS) entry which is preliminary data.</text>
</comment>
<dbReference type="AlphaFoldDB" id="A0A1F6Y3S3"/>